<dbReference type="GeneID" id="123398601"/>
<reference evidence="5" key="2">
    <citation type="journal article" date="2012" name="Nature">
        <title>A physical, genetic and functional sequence assembly of the barley genome.</title>
        <authorList>
            <consortium name="The International Barley Genome Sequencing Consortium"/>
            <person name="Mayer K.F."/>
            <person name="Waugh R."/>
            <person name="Brown J.W."/>
            <person name="Schulman A."/>
            <person name="Langridge P."/>
            <person name="Platzer M."/>
            <person name="Fincher G.B."/>
            <person name="Muehlbauer G.J."/>
            <person name="Sato K."/>
            <person name="Close T.J."/>
            <person name="Wise R.P."/>
            <person name="Stein N."/>
        </authorList>
    </citation>
    <scope>NUCLEOTIDE SEQUENCE [LARGE SCALE GENOMIC DNA]</scope>
    <source>
        <strain evidence="5">cv. Morex</strain>
    </source>
</reference>
<dbReference type="EMBL" id="AK374375">
    <property type="protein sequence ID" value="BAK05572.1"/>
    <property type="molecule type" value="mRNA"/>
</dbReference>
<accession>F2EE00</accession>
<evidence type="ECO:0000256" key="1">
    <source>
        <dbReference type="SAM" id="MobiDB-lite"/>
    </source>
</evidence>
<feature type="chain" id="PRO_5044730873" evidence="2">
    <location>
        <begin position="24"/>
        <end position="112"/>
    </location>
</feature>
<reference evidence="4" key="3">
    <citation type="submission" date="2020-10" db="EMBL/GenBank/DDBJ databases">
        <authorList>
            <person name="Scholz U."/>
            <person name="Mascher M."/>
            <person name="Fiebig A."/>
        </authorList>
    </citation>
    <scope>NUCLEOTIDE SEQUENCE [LARGE SCALE GENOMIC DNA]</scope>
    <source>
        <strain evidence="4">cv. Morex</strain>
    </source>
</reference>
<dbReference type="Gramene" id="HORVU.MOREX.r2.5HG0386910.1">
    <property type="protein sequence ID" value="HORVU.MOREX.r2.5HG0386910.1"/>
    <property type="gene ID" value="HORVU.MOREX.r2.5HG0386910"/>
</dbReference>
<evidence type="ECO:0000313" key="4">
    <source>
        <dbReference type="EnsemblPlants" id="HORVU.MOREX.r3.5HG0467380.1"/>
    </source>
</evidence>
<dbReference type="RefSeq" id="XP_044948990.1">
    <property type="nucleotide sequence ID" value="XM_045093055.1"/>
</dbReference>
<dbReference type="EnsemblPlants" id="HORVU.MOREX.r3.5HG0467380.1">
    <property type="protein sequence ID" value="HORVU.MOREX.r3.5HG0467380.1"/>
    <property type="gene ID" value="HORVU.MOREX.r3.5HG0467380"/>
</dbReference>
<evidence type="ECO:0000313" key="3">
    <source>
        <dbReference type="EMBL" id="BAK05572.1"/>
    </source>
</evidence>
<name>F2EE00_HORVV</name>
<proteinExistence type="evidence at transcript level"/>
<dbReference type="OrthoDB" id="669902at2759"/>
<dbReference type="AlphaFoldDB" id="F2EE00"/>
<protein>
    <submittedName>
        <fullName evidence="3">Predicted protein</fullName>
    </submittedName>
</protein>
<dbReference type="Proteomes" id="UP000011116">
    <property type="component" value="Chromosome 5H"/>
</dbReference>
<keyword evidence="2" id="KW-0732">Signal</keyword>
<gene>
    <name evidence="4" type="primary">LOC123398601</name>
</gene>
<dbReference type="HOGENOM" id="CLU_171393_0_0_1"/>
<sequence length="112" mass="12138">MPRTTRTWLLVAMVLAAATVATANVDSGELGEYYQKRSQETRFRRGGPLHDVLSAASRYHEDLFSSKLYGTGRRYLLEEGGAAPSDAEAPAASTGDATPIHNTLKDHEFLGA</sequence>
<evidence type="ECO:0000256" key="2">
    <source>
        <dbReference type="SAM" id="SignalP"/>
    </source>
</evidence>
<reference evidence="3" key="1">
    <citation type="journal article" date="2011" name="Plant Physiol.">
        <title>Comprehensive sequence analysis of 24,783 barley full-length cDNAs derived from 12 clone libraries.</title>
        <authorList>
            <person name="Matsumoto T."/>
            <person name="Tanaka T."/>
            <person name="Sakai H."/>
            <person name="Amano N."/>
            <person name="Kanamori H."/>
            <person name="Kurita K."/>
            <person name="Kikuta A."/>
            <person name="Kamiya K."/>
            <person name="Yamamoto M."/>
            <person name="Ikawa H."/>
            <person name="Fujii N."/>
            <person name="Hori K."/>
            <person name="Itoh T."/>
            <person name="Sato K."/>
        </authorList>
    </citation>
    <scope>NUCLEOTIDE SEQUENCE</scope>
    <source>
        <tissue evidence="3">Flower</tissue>
    </source>
</reference>
<feature type="compositionally biased region" description="Low complexity" evidence="1">
    <location>
        <begin position="80"/>
        <end position="93"/>
    </location>
</feature>
<feature type="region of interest" description="Disordered" evidence="1">
    <location>
        <begin position="80"/>
        <end position="102"/>
    </location>
</feature>
<feature type="signal peptide" evidence="2">
    <location>
        <begin position="1"/>
        <end position="23"/>
    </location>
</feature>
<reference evidence="4" key="4">
    <citation type="submission" date="2022-01" db="UniProtKB">
        <authorList>
            <consortium name="EnsemblPlants"/>
        </authorList>
    </citation>
    <scope>IDENTIFICATION</scope>
    <source>
        <strain evidence="4">subsp. vulgare</strain>
    </source>
</reference>
<dbReference type="Gramene" id="HORVU.MOREX.r3.5HG0467380.1">
    <property type="protein sequence ID" value="HORVU.MOREX.r3.5HG0467380.1"/>
    <property type="gene ID" value="HORVU.MOREX.r3.5HG0467380"/>
</dbReference>
<dbReference type="KEGG" id="hvg:123398601"/>
<organism evidence="3">
    <name type="scientific">Hordeum vulgare subsp. vulgare</name>
    <name type="common">Domesticated barley</name>
    <dbReference type="NCBI Taxonomy" id="112509"/>
    <lineage>
        <taxon>Eukaryota</taxon>
        <taxon>Viridiplantae</taxon>
        <taxon>Streptophyta</taxon>
        <taxon>Embryophyta</taxon>
        <taxon>Tracheophyta</taxon>
        <taxon>Spermatophyta</taxon>
        <taxon>Magnoliopsida</taxon>
        <taxon>Liliopsida</taxon>
        <taxon>Poales</taxon>
        <taxon>Poaceae</taxon>
        <taxon>BOP clade</taxon>
        <taxon>Pooideae</taxon>
        <taxon>Triticodae</taxon>
        <taxon>Triticeae</taxon>
        <taxon>Hordeinae</taxon>
        <taxon>Hordeum</taxon>
    </lineage>
</organism>
<keyword evidence="5" id="KW-1185">Reference proteome</keyword>
<evidence type="ECO:0000313" key="5">
    <source>
        <dbReference type="Proteomes" id="UP000011116"/>
    </source>
</evidence>